<proteinExistence type="predicted"/>
<reference evidence="2" key="1">
    <citation type="journal article" date="2020" name="Nature">
        <title>Giant virus diversity and host interactions through global metagenomics.</title>
        <authorList>
            <person name="Schulz F."/>
            <person name="Roux S."/>
            <person name="Paez-Espino D."/>
            <person name="Jungbluth S."/>
            <person name="Walsh D.A."/>
            <person name="Denef V.J."/>
            <person name="McMahon K.D."/>
            <person name="Konstantinidis K.T."/>
            <person name="Eloe-Fadrosh E.A."/>
            <person name="Kyrpides N.C."/>
            <person name="Woyke T."/>
        </authorList>
    </citation>
    <scope>NUCLEOTIDE SEQUENCE</scope>
    <source>
        <strain evidence="2">GVMAG-M-3300027763-16</strain>
    </source>
</reference>
<evidence type="ECO:0000313" key="2">
    <source>
        <dbReference type="EMBL" id="QHU27209.1"/>
    </source>
</evidence>
<evidence type="ECO:0000256" key="1">
    <source>
        <dbReference type="SAM" id="Phobius"/>
    </source>
</evidence>
<dbReference type="EMBL" id="MN740452">
    <property type="protein sequence ID" value="QHU27209.1"/>
    <property type="molecule type" value="Genomic_DNA"/>
</dbReference>
<keyword evidence="1" id="KW-0812">Transmembrane</keyword>
<sequence>MNNIMSEILVCVLFMFYMAKYILEFLKTNDVMVLNMIDRYMAIHKDHNRMEILDNNYLRREYHHGINGRY</sequence>
<feature type="transmembrane region" description="Helical" evidence="1">
    <location>
        <begin position="6"/>
        <end position="23"/>
    </location>
</feature>
<protein>
    <submittedName>
        <fullName evidence="2">Uncharacterized protein</fullName>
    </submittedName>
</protein>
<dbReference type="AlphaFoldDB" id="A0A6C0L877"/>
<accession>A0A6C0L877</accession>
<name>A0A6C0L877_9ZZZZ</name>
<keyword evidence="1" id="KW-1133">Transmembrane helix</keyword>
<organism evidence="2">
    <name type="scientific">viral metagenome</name>
    <dbReference type="NCBI Taxonomy" id="1070528"/>
    <lineage>
        <taxon>unclassified sequences</taxon>
        <taxon>metagenomes</taxon>
        <taxon>organismal metagenomes</taxon>
    </lineage>
</organism>
<keyword evidence="1" id="KW-0472">Membrane</keyword>